<protein>
    <submittedName>
        <fullName evidence="2">Uncharacterized protein</fullName>
    </submittedName>
</protein>
<evidence type="ECO:0000256" key="1">
    <source>
        <dbReference type="SAM" id="MobiDB-lite"/>
    </source>
</evidence>
<sequence length="148" mass="16367">MAAPTIAPIAAPTTAPTAERSISEQGTSSAHNEQNATQPAASEGGSGRKRKQSHIGSALEDYVEFKKSQTSKTLEALNEKKKRAEEFCFEKCTDQVDSMNELTNEEKSYAVELFESDTNREVFMKTKNPDVRLIWLKRKIRALAANSA</sequence>
<dbReference type="Proteomes" id="UP000823388">
    <property type="component" value="Chromosome 9N"/>
</dbReference>
<comment type="caution">
    <text evidence="2">The sequence shown here is derived from an EMBL/GenBank/DDBJ whole genome shotgun (WGS) entry which is preliminary data.</text>
</comment>
<gene>
    <name evidence="2" type="ORF">PVAP13_9NG404200</name>
</gene>
<dbReference type="EMBL" id="CM029054">
    <property type="protein sequence ID" value="KAG2538792.1"/>
    <property type="molecule type" value="Genomic_DNA"/>
</dbReference>
<dbReference type="AlphaFoldDB" id="A0A8T0MRN2"/>
<reference evidence="2" key="1">
    <citation type="submission" date="2020-05" db="EMBL/GenBank/DDBJ databases">
        <title>WGS assembly of Panicum virgatum.</title>
        <authorList>
            <person name="Lovell J.T."/>
            <person name="Jenkins J."/>
            <person name="Shu S."/>
            <person name="Juenger T.E."/>
            <person name="Schmutz J."/>
        </authorList>
    </citation>
    <scope>NUCLEOTIDE SEQUENCE</scope>
    <source>
        <strain evidence="2">AP13</strain>
    </source>
</reference>
<name>A0A8T0MRN2_PANVG</name>
<organism evidence="2 3">
    <name type="scientific">Panicum virgatum</name>
    <name type="common">Blackwell switchgrass</name>
    <dbReference type="NCBI Taxonomy" id="38727"/>
    <lineage>
        <taxon>Eukaryota</taxon>
        <taxon>Viridiplantae</taxon>
        <taxon>Streptophyta</taxon>
        <taxon>Embryophyta</taxon>
        <taxon>Tracheophyta</taxon>
        <taxon>Spermatophyta</taxon>
        <taxon>Magnoliopsida</taxon>
        <taxon>Liliopsida</taxon>
        <taxon>Poales</taxon>
        <taxon>Poaceae</taxon>
        <taxon>PACMAD clade</taxon>
        <taxon>Panicoideae</taxon>
        <taxon>Panicodae</taxon>
        <taxon>Paniceae</taxon>
        <taxon>Panicinae</taxon>
        <taxon>Panicum</taxon>
        <taxon>Panicum sect. Hiantes</taxon>
    </lineage>
</organism>
<feature type="region of interest" description="Disordered" evidence="1">
    <location>
        <begin position="1"/>
        <end position="55"/>
    </location>
</feature>
<evidence type="ECO:0000313" key="3">
    <source>
        <dbReference type="Proteomes" id="UP000823388"/>
    </source>
</evidence>
<feature type="compositionally biased region" description="Low complexity" evidence="1">
    <location>
        <begin position="1"/>
        <end position="18"/>
    </location>
</feature>
<evidence type="ECO:0000313" key="2">
    <source>
        <dbReference type="EMBL" id="KAG2538792.1"/>
    </source>
</evidence>
<accession>A0A8T0MRN2</accession>
<proteinExistence type="predicted"/>
<feature type="compositionally biased region" description="Polar residues" evidence="1">
    <location>
        <begin position="23"/>
        <end position="40"/>
    </location>
</feature>
<dbReference type="PANTHER" id="PTHR34395">
    <property type="entry name" value="OS11G0427500 PROTEIN"/>
    <property type="match status" value="1"/>
</dbReference>
<keyword evidence="3" id="KW-1185">Reference proteome</keyword>
<dbReference type="PANTHER" id="PTHR34395:SF5">
    <property type="entry name" value="DIHYDRONEOPTERIN ALDOLASE_EPIMERASE DOMAIN-CONTAINING PROTEIN"/>
    <property type="match status" value="1"/>
</dbReference>